<proteinExistence type="predicted"/>
<accession>R7TCB6</accession>
<dbReference type="HOGENOM" id="CLU_1588087_0_0_1"/>
<dbReference type="Proteomes" id="UP000014760">
    <property type="component" value="Unassembled WGS sequence"/>
</dbReference>
<sequence length="168" mass="18640">MATTRKITCVTLETKFLAISDKAIADKFGIPPSTLSTWIKNSVKIQAHYRESGVFESTPGLVKVHEGEDADLIWTTHEDITPADLDRTFYHTSIAGNKLLETIFGQILTHNECAGHRCVLLNGTHQTGIRIPSITTADARSKYIIVMMITGQNGDAAIYVYRELYSLL</sequence>
<reference evidence="2" key="3">
    <citation type="submission" date="2015-06" db="UniProtKB">
        <authorList>
            <consortium name="EnsemblMetazoa"/>
        </authorList>
    </citation>
    <scope>IDENTIFICATION</scope>
</reference>
<dbReference type="EnsemblMetazoa" id="CapteT201937">
    <property type="protein sequence ID" value="CapteP201937"/>
    <property type="gene ID" value="CapteG201937"/>
</dbReference>
<evidence type="ECO:0000313" key="3">
    <source>
        <dbReference type="Proteomes" id="UP000014760"/>
    </source>
</evidence>
<name>R7TCB6_CAPTE</name>
<dbReference type="Gene3D" id="1.10.10.60">
    <property type="entry name" value="Homeodomain-like"/>
    <property type="match status" value="1"/>
</dbReference>
<dbReference type="EMBL" id="AMQN01002945">
    <property type="status" value="NOT_ANNOTATED_CDS"/>
    <property type="molecule type" value="Genomic_DNA"/>
</dbReference>
<organism evidence="1">
    <name type="scientific">Capitella teleta</name>
    <name type="common">Polychaete worm</name>
    <dbReference type="NCBI Taxonomy" id="283909"/>
    <lineage>
        <taxon>Eukaryota</taxon>
        <taxon>Metazoa</taxon>
        <taxon>Spiralia</taxon>
        <taxon>Lophotrochozoa</taxon>
        <taxon>Annelida</taxon>
        <taxon>Polychaeta</taxon>
        <taxon>Sedentaria</taxon>
        <taxon>Scolecida</taxon>
        <taxon>Capitellidae</taxon>
        <taxon>Capitella</taxon>
    </lineage>
</organism>
<evidence type="ECO:0000313" key="1">
    <source>
        <dbReference type="EMBL" id="ELT91358.1"/>
    </source>
</evidence>
<reference evidence="3" key="1">
    <citation type="submission" date="2012-12" db="EMBL/GenBank/DDBJ databases">
        <authorList>
            <person name="Hellsten U."/>
            <person name="Grimwood J."/>
            <person name="Chapman J.A."/>
            <person name="Shapiro H."/>
            <person name="Aerts A."/>
            <person name="Otillar R.P."/>
            <person name="Terry A.Y."/>
            <person name="Boore J.L."/>
            <person name="Simakov O."/>
            <person name="Marletaz F."/>
            <person name="Cho S.-J."/>
            <person name="Edsinger-Gonzales E."/>
            <person name="Havlak P."/>
            <person name="Kuo D.-H."/>
            <person name="Larsson T."/>
            <person name="Lv J."/>
            <person name="Arendt D."/>
            <person name="Savage R."/>
            <person name="Osoegawa K."/>
            <person name="de Jong P."/>
            <person name="Lindberg D.R."/>
            <person name="Seaver E.C."/>
            <person name="Weisblat D.A."/>
            <person name="Putnam N.H."/>
            <person name="Grigoriev I.V."/>
            <person name="Rokhsar D.S."/>
        </authorList>
    </citation>
    <scope>NUCLEOTIDE SEQUENCE</scope>
    <source>
        <strain evidence="3">I ESC-2004</strain>
    </source>
</reference>
<dbReference type="AlphaFoldDB" id="R7TCB6"/>
<protein>
    <submittedName>
        <fullName evidence="1 2">Uncharacterized protein</fullName>
    </submittedName>
</protein>
<dbReference type="EMBL" id="KB310543">
    <property type="protein sequence ID" value="ELT91358.1"/>
    <property type="molecule type" value="Genomic_DNA"/>
</dbReference>
<gene>
    <name evidence="1" type="ORF">CAPTEDRAFT_201937</name>
</gene>
<evidence type="ECO:0000313" key="2">
    <source>
        <dbReference type="EnsemblMetazoa" id="CapteP201937"/>
    </source>
</evidence>
<dbReference type="OrthoDB" id="6601468at2759"/>
<reference evidence="1 3" key="2">
    <citation type="journal article" date="2013" name="Nature">
        <title>Insights into bilaterian evolution from three spiralian genomes.</title>
        <authorList>
            <person name="Simakov O."/>
            <person name="Marletaz F."/>
            <person name="Cho S.J."/>
            <person name="Edsinger-Gonzales E."/>
            <person name="Havlak P."/>
            <person name="Hellsten U."/>
            <person name="Kuo D.H."/>
            <person name="Larsson T."/>
            <person name="Lv J."/>
            <person name="Arendt D."/>
            <person name="Savage R."/>
            <person name="Osoegawa K."/>
            <person name="de Jong P."/>
            <person name="Grimwood J."/>
            <person name="Chapman J.A."/>
            <person name="Shapiro H."/>
            <person name="Aerts A."/>
            <person name="Otillar R.P."/>
            <person name="Terry A.Y."/>
            <person name="Boore J.L."/>
            <person name="Grigoriev I.V."/>
            <person name="Lindberg D.R."/>
            <person name="Seaver E.C."/>
            <person name="Weisblat D.A."/>
            <person name="Putnam N.H."/>
            <person name="Rokhsar D.S."/>
        </authorList>
    </citation>
    <scope>NUCLEOTIDE SEQUENCE</scope>
    <source>
        <strain evidence="1 3">I ESC-2004</strain>
    </source>
</reference>
<keyword evidence="3" id="KW-1185">Reference proteome</keyword>